<organism evidence="3 4">
    <name type="scientific">Diacronema lutheri</name>
    <name type="common">Unicellular marine alga</name>
    <name type="synonym">Monochrysis lutheri</name>
    <dbReference type="NCBI Taxonomy" id="2081491"/>
    <lineage>
        <taxon>Eukaryota</taxon>
        <taxon>Haptista</taxon>
        <taxon>Haptophyta</taxon>
        <taxon>Pavlovophyceae</taxon>
        <taxon>Pavlovales</taxon>
        <taxon>Pavlovaceae</taxon>
        <taxon>Diacronema</taxon>
    </lineage>
</organism>
<reference evidence="3" key="1">
    <citation type="submission" date="2021-05" db="EMBL/GenBank/DDBJ databases">
        <title>The genome of the haptophyte Pavlova lutheri (Diacronema luteri, Pavlovales) - a model for lipid biosynthesis in eukaryotic algae.</title>
        <authorList>
            <person name="Hulatt C.J."/>
            <person name="Posewitz M.C."/>
        </authorList>
    </citation>
    <scope>NUCLEOTIDE SEQUENCE</scope>
    <source>
        <strain evidence="3">NIVA-4/92</strain>
    </source>
</reference>
<dbReference type="InterPro" id="IPR029058">
    <property type="entry name" value="AB_hydrolase_fold"/>
</dbReference>
<protein>
    <recommendedName>
        <fullName evidence="5">AB hydrolase-1 domain-containing protein</fullName>
    </recommendedName>
</protein>
<dbReference type="EMBL" id="JAGTXO010000006">
    <property type="protein sequence ID" value="KAG8467265.1"/>
    <property type="molecule type" value="Genomic_DNA"/>
</dbReference>
<keyword evidence="4" id="KW-1185">Reference proteome</keyword>
<gene>
    <name evidence="3" type="ORF">KFE25_000581</name>
</gene>
<sequence>MRIVLDLGQAACLLVLALTLACSCASIWLRRAARTSVDVVHRVRRSVRLSMGHHAPEEATAHLRKLVEQECPSFMQPYTRPKELWASHPVVQTTVLYAKLHKIPDQRPARALAPGTAGDGSLPAATRAITATRETLRCADGGSVAIDWLELAAEGATSRRRDDAPVVVAFPGVGACESHNGFAPMLLGALLERGHAAGCAPAVCSVVYPGFNGLALDSARLPGTAYLSTDDPGVVLRHVRAAHPRSPLVFIGCSFGSAMVANWASRNADEARALRIDAILLYAYGHSAAATGGVADAVYSGMTGRFVAGKWRRTIFDGSRGVGHKNVAFLRALERTRPAFRLDALARASTVGEWDTACLPAYGFRSLAHMIDKADPIFTFRSLEAVCPVVLINADDDWLCPSARIEAGRRELYDLMDNVVVVSTHGGGHLGWVDQVGGDAGGKAATGEHASWIVDFTSQLVWAAAAGKLRRAVSKEALLAAGAGARGGLTDGERVDGAWRGQGRAEGTDGRAC</sequence>
<proteinExistence type="inferred from homology"/>
<dbReference type="SUPFAM" id="SSF53474">
    <property type="entry name" value="alpha/beta-Hydrolases"/>
    <property type="match status" value="1"/>
</dbReference>
<comment type="caution">
    <text evidence="3">The sequence shown here is derived from an EMBL/GenBank/DDBJ whole genome shotgun (WGS) entry which is preliminary data.</text>
</comment>
<comment type="similarity">
    <text evidence="1">Belongs to the AB hydrolase superfamily. AB hydrolase 4 family.</text>
</comment>
<dbReference type="InterPro" id="IPR050960">
    <property type="entry name" value="AB_hydrolase_4_sf"/>
</dbReference>
<dbReference type="Proteomes" id="UP000751190">
    <property type="component" value="Unassembled WGS sequence"/>
</dbReference>
<evidence type="ECO:0000313" key="4">
    <source>
        <dbReference type="Proteomes" id="UP000751190"/>
    </source>
</evidence>
<dbReference type="GO" id="GO:0034338">
    <property type="term" value="F:short-chain carboxylesterase activity"/>
    <property type="evidence" value="ECO:0007669"/>
    <property type="project" value="TreeGrafter"/>
</dbReference>
<dbReference type="PANTHER" id="PTHR10794:SF63">
    <property type="entry name" value="ALPHA_BETA HYDROLASE 1, ISOFORM A"/>
    <property type="match status" value="1"/>
</dbReference>
<dbReference type="PROSITE" id="PS51257">
    <property type="entry name" value="PROKAR_LIPOPROTEIN"/>
    <property type="match status" value="1"/>
</dbReference>
<name>A0A8J5XSU4_DIALT</name>
<evidence type="ECO:0000256" key="1">
    <source>
        <dbReference type="ARBA" id="ARBA00010884"/>
    </source>
</evidence>
<feature type="region of interest" description="Disordered" evidence="2">
    <location>
        <begin position="491"/>
        <end position="513"/>
    </location>
</feature>
<dbReference type="OrthoDB" id="247542at2759"/>
<dbReference type="AlphaFoldDB" id="A0A8J5XSU4"/>
<dbReference type="GO" id="GO:0047372">
    <property type="term" value="F:monoacylglycerol lipase activity"/>
    <property type="evidence" value="ECO:0007669"/>
    <property type="project" value="TreeGrafter"/>
</dbReference>
<dbReference type="Gene3D" id="3.40.50.1820">
    <property type="entry name" value="alpha/beta hydrolase"/>
    <property type="match status" value="1"/>
</dbReference>
<evidence type="ECO:0000313" key="3">
    <source>
        <dbReference type="EMBL" id="KAG8467265.1"/>
    </source>
</evidence>
<accession>A0A8J5XSU4</accession>
<dbReference type="PANTHER" id="PTHR10794">
    <property type="entry name" value="ABHYDROLASE DOMAIN-CONTAINING PROTEIN"/>
    <property type="match status" value="1"/>
</dbReference>
<evidence type="ECO:0008006" key="5">
    <source>
        <dbReference type="Google" id="ProtNLM"/>
    </source>
</evidence>
<evidence type="ECO:0000256" key="2">
    <source>
        <dbReference type="SAM" id="MobiDB-lite"/>
    </source>
</evidence>